<protein>
    <submittedName>
        <fullName evidence="12">Uncharacterized protein</fullName>
    </submittedName>
</protein>
<evidence type="ECO:0000256" key="10">
    <source>
        <dbReference type="ARBA" id="ARBA00023242"/>
    </source>
</evidence>
<proteinExistence type="predicted"/>
<evidence type="ECO:0000256" key="9">
    <source>
        <dbReference type="ARBA" id="ARBA00023163"/>
    </source>
</evidence>
<name>A0AAW0N682_9GOBI</name>
<evidence type="ECO:0000256" key="6">
    <source>
        <dbReference type="ARBA" id="ARBA00022833"/>
    </source>
</evidence>
<keyword evidence="4" id="KW-0677">Repeat</keyword>
<dbReference type="GO" id="GO:0000981">
    <property type="term" value="F:DNA-binding transcription factor activity, RNA polymerase II-specific"/>
    <property type="evidence" value="ECO:0007669"/>
    <property type="project" value="TreeGrafter"/>
</dbReference>
<evidence type="ECO:0000313" key="12">
    <source>
        <dbReference type="EMBL" id="KAK7891666.1"/>
    </source>
</evidence>
<dbReference type="EMBL" id="JBBPFD010000017">
    <property type="protein sequence ID" value="KAK7891666.1"/>
    <property type="molecule type" value="Genomic_DNA"/>
</dbReference>
<evidence type="ECO:0000256" key="5">
    <source>
        <dbReference type="ARBA" id="ARBA00022771"/>
    </source>
</evidence>
<feature type="compositionally biased region" description="Basic and acidic residues" evidence="11">
    <location>
        <begin position="1"/>
        <end position="10"/>
    </location>
</feature>
<evidence type="ECO:0000256" key="8">
    <source>
        <dbReference type="ARBA" id="ARBA00023125"/>
    </source>
</evidence>
<dbReference type="Proteomes" id="UP001460270">
    <property type="component" value="Unassembled WGS sequence"/>
</dbReference>
<organism evidence="12 13">
    <name type="scientific">Mugilogobius chulae</name>
    <name type="common">yellowstripe goby</name>
    <dbReference type="NCBI Taxonomy" id="88201"/>
    <lineage>
        <taxon>Eukaryota</taxon>
        <taxon>Metazoa</taxon>
        <taxon>Chordata</taxon>
        <taxon>Craniata</taxon>
        <taxon>Vertebrata</taxon>
        <taxon>Euteleostomi</taxon>
        <taxon>Actinopterygii</taxon>
        <taxon>Neopterygii</taxon>
        <taxon>Teleostei</taxon>
        <taxon>Neoteleostei</taxon>
        <taxon>Acanthomorphata</taxon>
        <taxon>Gobiaria</taxon>
        <taxon>Gobiiformes</taxon>
        <taxon>Gobioidei</taxon>
        <taxon>Gobiidae</taxon>
        <taxon>Gobionellinae</taxon>
        <taxon>Mugilogobius</taxon>
    </lineage>
</organism>
<reference evidence="13" key="1">
    <citation type="submission" date="2024-04" db="EMBL/GenBank/DDBJ databases">
        <title>Salinicola lusitanus LLJ914,a marine bacterium isolated from the Okinawa Trough.</title>
        <authorList>
            <person name="Li J."/>
        </authorList>
    </citation>
    <scope>NUCLEOTIDE SEQUENCE [LARGE SCALE GENOMIC DNA]</scope>
</reference>
<feature type="region of interest" description="Disordered" evidence="11">
    <location>
        <begin position="1"/>
        <end position="115"/>
    </location>
</feature>
<dbReference type="PANTHER" id="PTHR12487">
    <property type="entry name" value="TEASHIRT-RELATED"/>
    <property type="match status" value="1"/>
</dbReference>
<evidence type="ECO:0000256" key="3">
    <source>
        <dbReference type="ARBA" id="ARBA00022723"/>
    </source>
</evidence>
<accession>A0AAW0N682</accession>
<evidence type="ECO:0000256" key="11">
    <source>
        <dbReference type="SAM" id="MobiDB-lite"/>
    </source>
</evidence>
<evidence type="ECO:0000256" key="7">
    <source>
        <dbReference type="ARBA" id="ARBA00023015"/>
    </source>
</evidence>
<dbReference type="PANTHER" id="PTHR12487:SF5">
    <property type="entry name" value="TEASHIRT HOMOLOG 3"/>
    <property type="match status" value="1"/>
</dbReference>
<keyword evidence="13" id="KW-1185">Reference proteome</keyword>
<dbReference type="GO" id="GO:0003677">
    <property type="term" value="F:DNA binding"/>
    <property type="evidence" value="ECO:0007669"/>
    <property type="project" value="UniProtKB-KW"/>
</dbReference>
<evidence type="ECO:0000256" key="1">
    <source>
        <dbReference type="ARBA" id="ARBA00022473"/>
    </source>
</evidence>
<keyword evidence="6" id="KW-0862">Zinc</keyword>
<comment type="caution">
    <text evidence="12">The sequence shown here is derived from an EMBL/GenBank/DDBJ whole genome shotgun (WGS) entry which is preliminary data.</text>
</comment>
<dbReference type="InterPro" id="IPR027008">
    <property type="entry name" value="Teashirt_fam"/>
</dbReference>
<dbReference type="AlphaFoldDB" id="A0AAW0N682"/>
<sequence length="115" mass="12815">MPRRKQEAPKRAPVYSPEDVAMHSVDTEETHVDVQSPAPEDDLPTKEEFDEQRESPVKDQTCERDSAGETELPGQDMDSESHVSETSDHLSDFESPPRKPDLVTAPLNGCTKTPL</sequence>
<keyword evidence="8" id="KW-0238">DNA-binding</keyword>
<keyword evidence="5" id="KW-0863">Zinc-finger</keyword>
<evidence type="ECO:0000256" key="4">
    <source>
        <dbReference type="ARBA" id="ARBA00022737"/>
    </source>
</evidence>
<keyword evidence="10" id="KW-0539">Nucleus</keyword>
<evidence type="ECO:0000256" key="2">
    <source>
        <dbReference type="ARBA" id="ARBA00022491"/>
    </source>
</evidence>
<keyword evidence="1" id="KW-0217">Developmental protein</keyword>
<keyword evidence="7" id="KW-0805">Transcription regulation</keyword>
<dbReference type="GO" id="GO:0008270">
    <property type="term" value="F:zinc ion binding"/>
    <property type="evidence" value="ECO:0007669"/>
    <property type="project" value="UniProtKB-KW"/>
</dbReference>
<gene>
    <name evidence="12" type="ORF">WMY93_023629</name>
</gene>
<dbReference type="GO" id="GO:0005634">
    <property type="term" value="C:nucleus"/>
    <property type="evidence" value="ECO:0007669"/>
    <property type="project" value="TreeGrafter"/>
</dbReference>
<feature type="compositionally biased region" description="Basic and acidic residues" evidence="11">
    <location>
        <begin position="43"/>
        <end position="67"/>
    </location>
</feature>
<feature type="compositionally biased region" description="Basic and acidic residues" evidence="11">
    <location>
        <begin position="79"/>
        <end position="101"/>
    </location>
</feature>
<keyword evidence="2" id="KW-0678">Repressor</keyword>
<evidence type="ECO:0000313" key="13">
    <source>
        <dbReference type="Proteomes" id="UP001460270"/>
    </source>
</evidence>
<keyword evidence="9" id="KW-0804">Transcription</keyword>
<keyword evidence="3" id="KW-0479">Metal-binding</keyword>